<dbReference type="Gene3D" id="2.160.20.10">
    <property type="entry name" value="Single-stranded right-handed beta-helix, Pectin lyase-like"/>
    <property type="match status" value="1"/>
</dbReference>
<dbReference type="Gene3D" id="2.160.20.20">
    <property type="match status" value="1"/>
</dbReference>
<feature type="region of interest" description="Disordered" evidence="4">
    <location>
        <begin position="493"/>
        <end position="548"/>
    </location>
</feature>
<dbReference type="InterPro" id="IPR012334">
    <property type="entry name" value="Pectin_lyas_fold"/>
</dbReference>
<dbReference type="Gene3D" id="3.40.50.300">
    <property type="entry name" value="P-loop containing nucleotide triphosphate hydrolases"/>
    <property type="match status" value="2"/>
</dbReference>
<accession>A0A1H0SME9</accession>
<feature type="compositionally biased region" description="Basic and acidic residues" evidence="4">
    <location>
        <begin position="1082"/>
        <end position="1091"/>
    </location>
</feature>
<keyword evidence="7" id="KW-1185">Reference proteome</keyword>
<proteinExistence type="inferred from homology"/>
<dbReference type="AlphaFoldDB" id="A0A1H0SME9"/>
<feature type="domain" description="AAA+ ATPase" evidence="5">
    <location>
        <begin position="880"/>
        <end position="1019"/>
    </location>
</feature>
<dbReference type="Proteomes" id="UP000199691">
    <property type="component" value="Unassembled WGS sequence"/>
</dbReference>
<evidence type="ECO:0000256" key="3">
    <source>
        <dbReference type="ARBA" id="ARBA00022840"/>
    </source>
</evidence>
<gene>
    <name evidence="6" type="ORF">SAMN05421507_108155</name>
</gene>
<dbReference type="SMART" id="SM00710">
    <property type="entry name" value="PbH1"/>
    <property type="match status" value="11"/>
</dbReference>
<dbReference type="SUPFAM" id="SSF52540">
    <property type="entry name" value="P-loop containing nucleoside triphosphate hydrolases"/>
    <property type="match status" value="2"/>
</dbReference>
<feature type="compositionally biased region" description="Low complexity" evidence="4">
    <location>
        <begin position="1094"/>
        <end position="1104"/>
    </location>
</feature>
<sequence length="1104" mass="116379">MRKLVVSQNPRRGFTNLADALTGPDVGPLRIVVEPGQYRMTSCRFWGVAEIEAEDGPNTVVIDCGGAYNLQVEGQGRVVLRGLALRNFHEDGSAVNITRGQLAAEDCVFSSITDTAVQAWDGARLFLRRSIVGGGGIACTDAEGVIEASTVDESASHGVTLRRGSRFKLQNVAVRKAGRIGIWADGGSAPHIEGCLVEEPASAGIVIEGKVIAAVVGTRVTGTGKAGLIVRAKATATVDDSTISGSGDVGVWVTAGGDLTAQRVSVESAGVSAVYVSDNATARLGQCRIEASKISGIVVDGESTITVADTWISRPGGDGLVVTNAHATVEDTQIHRPGGTGISAVEPAGVLTACRVTVEDAANNGILVRGGSATAELVDCTIVRTRQGDGLAVLKGGRCSLSGGSIADSNGGASVSDAGSALALHGTHVTGNKVAGTAALHGSELRLHDCTITGNEGTGILATSDSTVTVERTTSYDNELDDVLDLVLQNNEEGEPGAASTTTATPAAHDDPITTQPEPAPEAAGSASTPRPPEPKRVPPVRVASAERTASTDGLLAELAAMVGLAEVKQEIHKLVAFLRIDEQRRRAGLPEGPSIGRHVVFSGAPGTGKTTVARLYGRLLAELGVVSSGHFVEVSRAELVGKALGETSAKTRAVFTKARGGVLFIDEAYALARQFGSGGDFGQEAIDTLVKLMEDHRDEVVVVFAGYPAEIREFLEANPGLRSRISRTIEFADYSPAELVEIVQRTADQYGFRLTDATREVLLTHFQGARRDERFGNGREARRIFEAALQQQALRLAERDTPSASELAELLPADLDGVVDRGLGVRHGNGRDDAHVAILLERLDGMVGLAQAKQHVRDIFDLQATERRRRQEGLSSEPFAGHLVFSGPPGTGKTSVARLYGELLAATGLLARGQLVEVSRADLVGQWIGHTTAQTAKVFERARGGVLFIDEAYALARAGHQHDFGREAIDTLVKLMEDHRDEVVVVVAGYTAEMADFLTANPGLASRFASHVEFPPYSPDELVTILTRHAADAGFRFTAEALDAVRSYVDANATAFAQGNAREIRKLLEAIRTAQARRIAAREHSDDPVPAHDLGLLLPDDLP</sequence>
<dbReference type="CDD" id="cd00009">
    <property type="entry name" value="AAA"/>
    <property type="match status" value="1"/>
</dbReference>
<name>A0A1H0SME9_9PSEU</name>
<dbReference type="InterPro" id="IPR012332">
    <property type="entry name" value="Autotransporter_pectin_lyase_C"/>
</dbReference>
<dbReference type="PANTHER" id="PTHR43392:SF2">
    <property type="entry name" value="AAA-TYPE ATPASE FAMILY PROTEIN _ ANKYRIN REPEAT FAMILY PROTEIN"/>
    <property type="match status" value="1"/>
</dbReference>
<feature type="domain" description="AAA+ ATPase" evidence="5">
    <location>
        <begin position="596"/>
        <end position="736"/>
    </location>
</feature>
<dbReference type="InterPro" id="IPR006626">
    <property type="entry name" value="PbH1"/>
</dbReference>
<dbReference type="InterPro" id="IPR011050">
    <property type="entry name" value="Pectin_lyase_fold/virulence"/>
</dbReference>
<dbReference type="PANTHER" id="PTHR43392">
    <property type="entry name" value="AAA-TYPE ATPASE FAMILY PROTEIN / ANKYRIN REPEAT FAMILY PROTEIN"/>
    <property type="match status" value="1"/>
</dbReference>
<dbReference type="Gene3D" id="1.10.8.60">
    <property type="match status" value="2"/>
</dbReference>
<evidence type="ECO:0000256" key="2">
    <source>
        <dbReference type="ARBA" id="ARBA00022741"/>
    </source>
</evidence>
<dbReference type="InterPro" id="IPR050773">
    <property type="entry name" value="CbxX/CfxQ_RuBisCO_ESX"/>
</dbReference>
<dbReference type="SUPFAM" id="SSF51126">
    <property type="entry name" value="Pectin lyase-like"/>
    <property type="match status" value="3"/>
</dbReference>
<protein>
    <submittedName>
        <fullName evidence="6">AAA+-type ATPase, SpoVK/Ycf46/Vps4 family</fullName>
    </submittedName>
</protein>
<organism evidence="6 7">
    <name type="scientific">Lentzea jiangxiensis</name>
    <dbReference type="NCBI Taxonomy" id="641025"/>
    <lineage>
        <taxon>Bacteria</taxon>
        <taxon>Bacillati</taxon>
        <taxon>Actinomycetota</taxon>
        <taxon>Actinomycetes</taxon>
        <taxon>Pseudonocardiales</taxon>
        <taxon>Pseudonocardiaceae</taxon>
        <taxon>Lentzea</taxon>
    </lineage>
</organism>
<dbReference type="CDD" id="cd19481">
    <property type="entry name" value="RecA-like_protease"/>
    <property type="match status" value="1"/>
</dbReference>
<dbReference type="GO" id="GO:0016887">
    <property type="term" value="F:ATP hydrolysis activity"/>
    <property type="evidence" value="ECO:0007669"/>
    <property type="project" value="InterPro"/>
</dbReference>
<dbReference type="InterPro" id="IPR003959">
    <property type="entry name" value="ATPase_AAA_core"/>
</dbReference>
<dbReference type="InterPro" id="IPR041627">
    <property type="entry name" value="AAA_lid_6"/>
</dbReference>
<keyword evidence="3" id="KW-0067">ATP-binding</keyword>
<dbReference type="Pfam" id="PF13229">
    <property type="entry name" value="Beta_helix"/>
    <property type="match status" value="1"/>
</dbReference>
<evidence type="ECO:0000256" key="1">
    <source>
        <dbReference type="ARBA" id="ARBA00010378"/>
    </source>
</evidence>
<evidence type="ECO:0000313" key="7">
    <source>
        <dbReference type="Proteomes" id="UP000199691"/>
    </source>
</evidence>
<keyword evidence="2" id="KW-0547">Nucleotide-binding</keyword>
<dbReference type="GO" id="GO:0005524">
    <property type="term" value="F:ATP binding"/>
    <property type="evidence" value="ECO:0007669"/>
    <property type="project" value="UniProtKB-KW"/>
</dbReference>
<evidence type="ECO:0000256" key="4">
    <source>
        <dbReference type="SAM" id="MobiDB-lite"/>
    </source>
</evidence>
<dbReference type="EMBL" id="FNIX01000008">
    <property type="protein sequence ID" value="SDP42897.1"/>
    <property type="molecule type" value="Genomic_DNA"/>
</dbReference>
<dbReference type="InterPro" id="IPR027417">
    <property type="entry name" value="P-loop_NTPase"/>
</dbReference>
<reference evidence="7" key="1">
    <citation type="submission" date="2016-10" db="EMBL/GenBank/DDBJ databases">
        <authorList>
            <person name="Varghese N."/>
            <person name="Submissions S."/>
        </authorList>
    </citation>
    <scope>NUCLEOTIDE SEQUENCE [LARGE SCALE GENOMIC DNA]</scope>
    <source>
        <strain evidence="7">CGMCC 4.6609</strain>
    </source>
</reference>
<evidence type="ECO:0000313" key="6">
    <source>
        <dbReference type="EMBL" id="SDP42897.1"/>
    </source>
</evidence>
<dbReference type="PRINTS" id="PR00819">
    <property type="entry name" value="CBXCFQXSUPER"/>
</dbReference>
<dbReference type="STRING" id="641025.SAMN05421507_108155"/>
<dbReference type="Pfam" id="PF00004">
    <property type="entry name" value="AAA"/>
    <property type="match status" value="2"/>
</dbReference>
<comment type="similarity">
    <text evidence="1">Belongs to the CbxX/CfxQ family.</text>
</comment>
<feature type="region of interest" description="Disordered" evidence="4">
    <location>
        <begin position="1082"/>
        <end position="1104"/>
    </location>
</feature>
<dbReference type="InterPro" id="IPR000641">
    <property type="entry name" value="CbxX/CfxQ"/>
</dbReference>
<dbReference type="Pfam" id="PF17866">
    <property type="entry name" value="AAA_lid_6"/>
    <property type="match status" value="2"/>
</dbReference>
<evidence type="ECO:0000259" key="5">
    <source>
        <dbReference type="SMART" id="SM00382"/>
    </source>
</evidence>
<dbReference type="SMART" id="SM00382">
    <property type="entry name" value="AAA"/>
    <property type="match status" value="2"/>
</dbReference>
<dbReference type="InterPro" id="IPR039448">
    <property type="entry name" value="Beta_helix"/>
</dbReference>
<dbReference type="FunFam" id="3.40.50.300:FF:000216">
    <property type="entry name" value="Type VII secretion ATPase EccA"/>
    <property type="match status" value="2"/>
</dbReference>
<dbReference type="InterPro" id="IPR003593">
    <property type="entry name" value="AAA+_ATPase"/>
</dbReference>
<feature type="compositionally biased region" description="Low complexity" evidence="4">
    <location>
        <begin position="498"/>
        <end position="524"/>
    </location>
</feature>